<evidence type="ECO:0000259" key="10">
    <source>
        <dbReference type="PROSITE" id="PS51898"/>
    </source>
</evidence>
<evidence type="ECO:0000256" key="2">
    <source>
        <dbReference type="ARBA" id="ARBA00022490"/>
    </source>
</evidence>
<keyword evidence="2 9" id="KW-0963">Cytoplasm</keyword>
<dbReference type="InterPro" id="IPR004107">
    <property type="entry name" value="Integrase_SAM-like_N"/>
</dbReference>
<feature type="active site" evidence="9">
    <location>
        <position position="242"/>
    </location>
</feature>
<comment type="subunit">
    <text evidence="9">Forms a cyclic heterotetrameric complex composed of two molecules of XerC and two molecules of XerD.</text>
</comment>
<dbReference type="InterPro" id="IPR011010">
    <property type="entry name" value="DNA_brk_join_enz"/>
</dbReference>
<feature type="active site" evidence="9">
    <location>
        <position position="268"/>
    </location>
</feature>
<comment type="function">
    <text evidence="9">Site-specific tyrosine recombinase, which acts by catalyzing the cutting and rejoining of the recombining DNA molecules. The XerC-XerD complex is essential to convert dimers of the bacterial chromosome into monomers to permit their segregation at cell division. It also contributes to the segregational stability of plasmids.</text>
</comment>
<dbReference type="InterPro" id="IPR013762">
    <property type="entry name" value="Integrase-like_cat_sf"/>
</dbReference>
<dbReference type="SUPFAM" id="SSF56349">
    <property type="entry name" value="DNA breaking-rejoining enzymes"/>
    <property type="match status" value="1"/>
</dbReference>
<dbReference type="Gene3D" id="1.10.150.130">
    <property type="match status" value="1"/>
</dbReference>
<keyword evidence="8 9" id="KW-0131">Cell cycle</keyword>
<dbReference type="HAMAP" id="MF_01808">
    <property type="entry name" value="Recomb_XerC_XerD"/>
    <property type="match status" value="1"/>
</dbReference>
<feature type="active site" evidence="9">
    <location>
        <position position="153"/>
    </location>
</feature>
<keyword evidence="13" id="KW-1185">Reference proteome</keyword>
<evidence type="ECO:0000256" key="9">
    <source>
        <dbReference type="HAMAP-Rule" id="MF_01808"/>
    </source>
</evidence>
<evidence type="ECO:0000313" key="12">
    <source>
        <dbReference type="EMBL" id="MCW1885713.1"/>
    </source>
</evidence>
<keyword evidence="5 9" id="KW-0229">DNA integration</keyword>
<evidence type="ECO:0000256" key="6">
    <source>
        <dbReference type="ARBA" id="ARBA00023125"/>
    </source>
</evidence>
<dbReference type="InterPro" id="IPR010998">
    <property type="entry name" value="Integrase_recombinase_N"/>
</dbReference>
<evidence type="ECO:0000256" key="3">
    <source>
        <dbReference type="ARBA" id="ARBA00022618"/>
    </source>
</evidence>
<evidence type="ECO:0000313" key="13">
    <source>
        <dbReference type="Proteomes" id="UP001207930"/>
    </source>
</evidence>
<dbReference type="Pfam" id="PF00589">
    <property type="entry name" value="Phage_integrase"/>
    <property type="match status" value="1"/>
</dbReference>
<dbReference type="InterPro" id="IPR023009">
    <property type="entry name" value="Tyrosine_recombinase_XerC/XerD"/>
</dbReference>
<evidence type="ECO:0000256" key="5">
    <source>
        <dbReference type="ARBA" id="ARBA00022908"/>
    </source>
</evidence>
<evidence type="ECO:0000256" key="8">
    <source>
        <dbReference type="ARBA" id="ARBA00023306"/>
    </source>
</evidence>
<keyword evidence="4 9" id="KW-0159">Chromosome partition</keyword>
<comment type="caution">
    <text evidence="12">The sequence shown here is derived from an EMBL/GenBank/DDBJ whole genome shotgun (WGS) entry which is preliminary data.</text>
</comment>
<evidence type="ECO:0000256" key="4">
    <source>
        <dbReference type="ARBA" id="ARBA00022829"/>
    </source>
</evidence>
<proteinExistence type="inferred from homology"/>
<dbReference type="RefSeq" id="WP_264501667.1">
    <property type="nucleotide sequence ID" value="NZ_JAPDDS010000006.1"/>
</dbReference>
<keyword evidence="3 9" id="KW-0132">Cell division</keyword>
<dbReference type="PROSITE" id="PS51898">
    <property type="entry name" value="TYR_RECOMBINASE"/>
    <property type="match status" value="1"/>
</dbReference>
<comment type="subcellular location">
    <subcellularLocation>
        <location evidence="1 9">Cytoplasm</location>
    </subcellularLocation>
</comment>
<evidence type="ECO:0000259" key="11">
    <source>
        <dbReference type="PROSITE" id="PS51900"/>
    </source>
</evidence>
<evidence type="ECO:0000256" key="7">
    <source>
        <dbReference type="ARBA" id="ARBA00023172"/>
    </source>
</evidence>
<dbReference type="Gene3D" id="1.10.443.10">
    <property type="entry name" value="Intergrase catalytic core"/>
    <property type="match status" value="1"/>
</dbReference>
<name>A0ABT3FQ58_9BACT</name>
<dbReference type="PROSITE" id="PS51900">
    <property type="entry name" value="CB"/>
    <property type="match status" value="1"/>
</dbReference>
<feature type="active site" evidence="9">
    <location>
        <position position="177"/>
    </location>
</feature>
<feature type="domain" description="Tyr recombinase" evidence="10">
    <location>
        <begin position="106"/>
        <end position="290"/>
    </location>
</feature>
<dbReference type="InterPro" id="IPR044068">
    <property type="entry name" value="CB"/>
</dbReference>
<gene>
    <name evidence="9" type="primary">xerC</name>
    <name evidence="12" type="ORF">OKA04_13315</name>
</gene>
<dbReference type="NCBIfam" id="NF001399">
    <property type="entry name" value="PRK00283.1"/>
    <property type="match status" value="1"/>
</dbReference>
<feature type="active site" description="O-(3'-phospho-DNA)-tyrosine intermediate" evidence="9">
    <location>
        <position position="277"/>
    </location>
</feature>
<sequence>MDDPLESDFLKFMEVERSASPRTLANYQLALAACREWRGEGFPGWRELGADDFRRWLFEMMKSGLSKATIRLRFAAVRSFYKFLVHRRGLPRSPVVEVQLPKPEKKLPVVLTVAQIDELLALPLQVQPTKLTKPWMPLRDAAILELFYSCGLRISELRGLDVRDVDFLGETVRVMGKGAKERIVPVGGPALSALQRYLREAVITNGPIFLGKNRTRITQQAIDLLLKKYLKLSSIPFKVSPHKLRHSFATHLLDAGADLRSVQSLLGHASLSTTQIYTHVTKERLRDAYDQAHPRAKS</sequence>
<dbReference type="InterPro" id="IPR050090">
    <property type="entry name" value="Tyrosine_recombinase_XerCD"/>
</dbReference>
<dbReference type="InterPro" id="IPR002104">
    <property type="entry name" value="Integrase_catalytic"/>
</dbReference>
<feature type="domain" description="Core-binding (CB)" evidence="11">
    <location>
        <begin position="1"/>
        <end position="85"/>
    </location>
</feature>
<feature type="active site" evidence="9">
    <location>
        <position position="245"/>
    </location>
</feature>
<keyword evidence="6 9" id="KW-0238">DNA-binding</keyword>
<protein>
    <recommendedName>
        <fullName evidence="9">Tyrosine recombinase XerC</fullName>
    </recommendedName>
</protein>
<organism evidence="12 13">
    <name type="scientific">Luteolibacter flavescens</name>
    <dbReference type="NCBI Taxonomy" id="1859460"/>
    <lineage>
        <taxon>Bacteria</taxon>
        <taxon>Pseudomonadati</taxon>
        <taxon>Verrucomicrobiota</taxon>
        <taxon>Verrucomicrobiia</taxon>
        <taxon>Verrucomicrobiales</taxon>
        <taxon>Verrucomicrobiaceae</taxon>
        <taxon>Luteolibacter</taxon>
    </lineage>
</organism>
<comment type="similarity">
    <text evidence="9">Belongs to the 'phage' integrase family. XerC subfamily.</text>
</comment>
<reference evidence="12 13" key="1">
    <citation type="submission" date="2022-10" db="EMBL/GenBank/DDBJ databases">
        <title>Luteolibacter flavescens strain MCCC 1K03193, whole genome shotgun sequencing project.</title>
        <authorList>
            <person name="Zhao G."/>
            <person name="Shen L."/>
        </authorList>
    </citation>
    <scope>NUCLEOTIDE SEQUENCE [LARGE SCALE GENOMIC DNA]</scope>
    <source>
        <strain evidence="12 13">MCCC 1K03193</strain>
    </source>
</reference>
<dbReference type="CDD" id="cd00798">
    <property type="entry name" value="INT_XerDC_C"/>
    <property type="match status" value="1"/>
</dbReference>
<keyword evidence="7 9" id="KW-0233">DNA recombination</keyword>
<dbReference type="EMBL" id="JAPDDS010000006">
    <property type="protein sequence ID" value="MCW1885713.1"/>
    <property type="molecule type" value="Genomic_DNA"/>
</dbReference>
<dbReference type="PANTHER" id="PTHR30349:SF77">
    <property type="entry name" value="TYROSINE RECOMBINASE XERC"/>
    <property type="match status" value="1"/>
</dbReference>
<dbReference type="PANTHER" id="PTHR30349">
    <property type="entry name" value="PHAGE INTEGRASE-RELATED"/>
    <property type="match status" value="1"/>
</dbReference>
<dbReference type="Proteomes" id="UP001207930">
    <property type="component" value="Unassembled WGS sequence"/>
</dbReference>
<evidence type="ECO:0000256" key="1">
    <source>
        <dbReference type="ARBA" id="ARBA00004496"/>
    </source>
</evidence>
<dbReference type="Pfam" id="PF02899">
    <property type="entry name" value="Phage_int_SAM_1"/>
    <property type="match status" value="1"/>
</dbReference>
<accession>A0ABT3FQ58</accession>